<dbReference type="OrthoDB" id="799063at2"/>
<dbReference type="AlphaFoldDB" id="A0A494W370"/>
<reference evidence="2 3" key="1">
    <citation type="submission" date="2018-10" db="EMBL/GenBank/DDBJ databases">
        <title>Genome sequencing of Mucilaginibacter sp. HYN0043.</title>
        <authorList>
            <person name="Kim M."/>
            <person name="Yi H."/>
        </authorList>
    </citation>
    <scope>NUCLEOTIDE SEQUENCE [LARGE SCALE GENOMIC DNA]</scope>
    <source>
        <strain evidence="2 3">HYN0043</strain>
    </source>
</reference>
<proteinExistence type="predicted"/>
<evidence type="ECO:0000313" key="3">
    <source>
        <dbReference type="Proteomes" id="UP000270046"/>
    </source>
</evidence>
<dbReference type="KEGG" id="muh:HYN43_024200"/>
<keyword evidence="1" id="KW-0472">Membrane</keyword>
<keyword evidence="1" id="KW-1133">Transmembrane helix</keyword>
<organism evidence="2 3">
    <name type="scientific">Mucilaginibacter celer</name>
    <dbReference type="NCBI Taxonomy" id="2305508"/>
    <lineage>
        <taxon>Bacteria</taxon>
        <taxon>Pseudomonadati</taxon>
        <taxon>Bacteroidota</taxon>
        <taxon>Sphingobacteriia</taxon>
        <taxon>Sphingobacteriales</taxon>
        <taxon>Sphingobacteriaceae</taxon>
        <taxon>Mucilaginibacter</taxon>
    </lineage>
</organism>
<accession>A0A494W370</accession>
<dbReference type="RefSeq" id="WP_119406473.1">
    <property type="nucleotide sequence ID" value="NZ_CP032869.1"/>
</dbReference>
<feature type="transmembrane region" description="Helical" evidence="1">
    <location>
        <begin position="32"/>
        <end position="55"/>
    </location>
</feature>
<gene>
    <name evidence="2" type="ORF">HYN43_024200</name>
</gene>
<keyword evidence="1" id="KW-0812">Transmembrane</keyword>
<sequence>MKAAGIYKSIYVTFYRWNVKNFGHGGLPKANALFGASFLMIVLLAILTTVAQLLLNTGWFEVSPASGLMILLGATGALVLNYFVLLNSRYFKKVNLAFERISKHNPNTWSVMLMICVIVSCSFVLVVCEAGALLR</sequence>
<dbReference type="EMBL" id="CP032869">
    <property type="protein sequence ID" value="AYL98193.1"/>
    <property type="molecule type" value="Genomic_DNA"/>
</dbReference>
<dbReference type="Proteomes" id="UP000270046">
    <property type="component" value="Chromosome"/>
</dbReference>
<keyword evidence="3" id="KW-1185">Reference proteome</keyword>
<protein>
    <submittedName>
        <fullName evidence="2">Uncharacterized protein</fullName>
    </submittedName>
</protein>
<evidence type="ECO:0000313" key="2">
    <source>
        <dbReference type="EMBL" id="AYL98193.1"/>
    </source>
</evidence>
<feature type="transmembrane region" description="Helical" evidence="1">
    <location>
        <begin position="109"/>
        <end position="134"/>
    </location>
</feature>
<evidence type="ECO:0000256" key="1">
    <source>
        <dbReference type="SAM" id="Phobius"/>
    </source>
</evidence>
<feature type="transmembrane region" description="Helical" evidence="1">
    <location>
        <begin position="67"/>
        <end position="88"/>
    </location>
</feature>
<name>A0A494W370_9SPHI</name>